<feature type="transmembrane region" description="Helical" evidence="2">
    <location>
        <begin position="56"/>
        <end position="81"/>
    </location>
</feature>
<dbReference type="Proteomes" id="UP000215127">
    <property type="component" value="Chromosome 1"/>
</dbReference>
<reference evidence="3 4" key="1">
    <citation type="submission" date="2016-06" db="EMBL/GenBank/DDBJ databases">
        <authorList>
            <person name="Kjaerup R.B."/>
            <person name="Dalgaard T.S."/>
            <person name="Juul-Madsen H.R."/>
        </authorList>
    </citation>
    <scope>NUCLEOTIDE SEQUENCE [LARGE SCALE GENOMIC DNA]</scope>
</reference>
<feature type="transmembrane region" description="Helical" evidence="2">
    <location>
        <begin position="12"/>
        <end position="35"/>
    </location>
</feature>
<evidence type="ECO:0000256" key="1">
    <source>
        <dbReference type="SAM" id="MobiDB-lite"/>
    </source>
</evidence>
<proteinExistence type="predicted"/>
<protein>
    <submittedName>
        <fullName evidence="3">Uncharacterized protein</fullName>
    </submittedName>
</protein>
<keyword evidence="2" id="KW-0472">Membrane</keyword>
<feature type="transmembrane region" description="Helical" evidence="2">
    <location>
        <begin position="101"/>
        <end position="120"/>
    </location>
</feature>
<keyword evidence="2" id="KW-1133">Transmembrane helix</keyword>
<organism evidence="3 4">
    <name type="scientific">Zymoseptoria tritici (strain ST99CH_3D7)</name>
    <dbReference type="NCBI Taxonomy" id="1276538"/>
    <lineage>
        <taxon>Eukaryota</taxon>
        <taxon>Fungi</taxon>
        <taxon>Dikarya</taxon>
        <taxon>Ascomycota</taxon>
        <taxon>Pezizomycotina</taxon>
        <taxon>Dothideomycetes</taxon>
        <taxon>Dothideomycetidae</taxon>
        <taxon>Mycosphaerellales</taxon>
        <taxon>Mycosphaerellaceae</taxon>
        <taxon>Zymoseptoria</taxon>
    </lineage>
</organism>
<keyword evidence="4" id="KW-1185">Reference proteome</keyword>
<keyword evidence="2" id="KW-0812">Transmembrane</keyword>
<evidence type="ECO:0000256" key="2">
    <source>
        <dbReference type="SAM" id="Phobius"/>
    </source>
</evidence>
<evidence type="ECO:0000313" key="3">
    <source>
        <dbReference type="EMBL" id="SMQ45324.1"/>
    </source>
</evidence>
<feature type="region of interest" description="Disordered" evidence="1">
    <location>
        <begin position="153"/>
        <end position="191"/>
    </location>
</feature>
<evidence type="ECO:0000313" key="4">
    <source>
        <dbReference type="Proteomes" id="UP000215127"/>
    </source>
</evidence>
<gene>
    <name evidence="3" type="ORF">ZT3D7_G468</name>
</gene>
<name>A0A1X7RD22_ZYMT9</name>
<sequence length="305" mass="33976">MPALSTFDQVLYWTSLTPILLPLLLLTLAFIHDIAYEVTNSVAKVLKRPMPRSIHYCAHGLNALACMLCMVWHLDAAVFWFKKRPSRLSLYYVHVMMKTCVNLVGTIGCALIASLVIFLLGGGPCKFIQHASPRSSKSVQVTRVKAVVAESDAEEQNRARTIFPRPDSPRSEQPVNEPLPPFTTPADPTPEQFRTAISGEGITAEALVALHQDYATRHPLRFALLALREGQYSDPPPYVRAKFVSRRLSTRSRADQEMVDSFFIEDVVIAARKASGALPDGYLKLLCDERACQRCGRRASLGETY</sequence>
<dbReference type="EMBL" id="LT853692">
    <property type="protein sequence ID" value="SMQ45324.1"/>
    <property type="molecule type" value="Genomic_DNA"/>
</dbReference>
<accession>A0A1X7RD22</accession>
<dbReference type="AlphaFoldDB" id="A0A1X7RD22"/>